<dbReference type="InterPro" id="IPR003439">
    <property type="entry name" value="ABC_transporter-like_ATP-bd"/>
</dbReference>
<dbReference type="Proteomes" id="UP000009135">
    <property type="component" value="Chromosome"/>
</dbReference>
<dbReference type="PANTHER" id="PTHR42798">
    <property type="entry name" value="LIPOPROTEIN-RELEASING SYSTEM ATP-BINDING PROTEIN LOLD"/>
    <property type="match status" value="1"/>
</dbReference>
<gene>
    <name evidence="6" type="ordered locus">MHC_05650</name>
</gene>
<keyword evidence="4" id="KW-0067">ATP-binding</keyword>
<dbReference type="PANTHER" id="PTHR42798:SF2">
    <property type="entry name" value="ABC TRANSPORTER ATP-BINDING PROTEIN MG467-RELATED"/>
    <property type="match status" value="1"/>
</dbReference>
<proteinExistence type="inferred from homology"/>
<organism evidence="6 7">
    <name type="scientific">Mycoplasma haemocanis (strain Illinois)</name>
    <dbReference type="NCBI Taxonomy" id="1111676"/>
    <lineage>
        <taxon>Bacteria</taxon>
        <taxon>Bacillati</taxon>
        <taxon>Mycoplasmatota</taxon>
        <taxon>Mollicutes</taxon>
        <taxon>Mycoplasmataceae</taxon>
        <taxon>Mycoplasma</taxon>
    </lineage>
</organism>
<keyword evidence="3" id="KW-0547">Nucleotide-binding</keyword>
<reference evidence="6 7" key="1">
    <citation type="journal article" date="2012" name="J. Bacteriol.">
        <title>Complete genome sequence of Mycoplasma haemocanis strain Illinois.</title>
        <authorList>
            <person name="do Nascimento N.C."/>
            <person name="Guimaraes A.M."/>
            <person name="Santos A.P."/>
            <person name="Sanmiguel P.J."/>
            <person name="Messick J.B."/>
        </authorList>
    </citation>
    <scope>NUCLEOTIDE SEQUENCE [LARGE SCALE GENOMIC DNA]</scope>
    <source>
        <strain evidence="6 7">Illinois</strain>
    </source>
</reference>
<comment type="similarity">
    <text evidence="1">Belongs to the ABC transporter superfamily.</text>
</comment>
<evidence type="ECO:0000259" key="5">
    <source>
        <dbReference type="PROSITE" id="PS50893"/>
    </source>
</evidence>
<accession>H6N8L1</accession>
<dbReference type="SUPFAM" id="SSF52540">
    <property type="entry name" value="P-loop containing nucleoside triphosphate hydrolases"/>
    <property type="match status" value="1"/>
</dbReference>
<dbReference type="Gene3D" id="3.40.50.300">
    <property type="entry name" value="P-loop containing nucleotide triphosphate hydrolases"/>
    <property type="match status" value="1"/>
</dbReference>
<dbReference type="Pfam" id="PF00005">
    <property type="entry name" value="ABC_tran"/>
    <property type="match status" value="1"/>
</dbReference>
<dbReference type="PROSITE" id="PS50893">
    <property type="entry name" value="ABC_TRANSPORTER_2"/>
    <property type="match status" value="1"/>
</dbReference>
<dbReference type="STRING" id="1111676.MHC_05650"/>
<dbReference type="AlphaFoldDB" id="H6N8L1"/>
<keyword evidence="7" id="KW-1185">Reference proteome</keyword>
<dbReference type="SMART" id="SM00382">
    <property type="entry name" value="AAA"/>
    <property type="match status" value="1"/>
</dbReference>
<keyword evidence="2" id="KW-0813">Transport</keyword>
<dbReference type="InterPro" id="IPR027417">
    <property type="entry name" value="P-loop_NTPase"/>
</dbReference>
<dbReference type="InterPro" id="IPR003593">
    <property type="entry name" value="AAA+_ATPase"/>
</dbReference>
<dbReference type="GO" id="GO:0016887">
    <property type="term" value="F:ATP hydrolysis activity"/>
    <property type="evidence" value="ECO:0007669"/>
    <property type="project" value="InterPro"/>
</dbReference>
<dbReference type="GO" id="GO:0005524">
    <property type="term" value="F:ATP binding"/>
    <property type="evidence" value="ECO:0007669"/>
    <property type="project" value="UniProtKB-KW"/>
</dbReference>
<dbReference type="InterPro" id="IPR017911">
    <property type="entry name" value="MacB-like_ATP-bd"/>
</dbReference>
<dbReference type="InterPro" id="IPR017871">
    <property type="entry name" value="ABC_transporter-like_CS"/>
</dbReference>
<evidence type="ECO:0000256" key="3">
    <source>
        <dbReference type="ARBA" id="ARBA00022741"/>
    </source>
</evidence>
<feature type="domain" description="ABC transporter" evidence="5">
    <location>
        <begin position="135"/>
        <end position="369"/>
    </location>
</feature>
<dbReference type="HOGENOM" id="CLU_000604_1_7_14"/>
<dbReference type="CDD" id="cd03255">
    <property type="entry name" value="ABC_MJ0796_LolCDE_FtsE"/>
    <property type="match status" value="1"/>
</dbReference>
<evidence type="ECO:0000256" key="1">
    <source>
        <dbReference type="ARBA" id="ARBA00005417"/>
    </source>
</evidence>
<sequence length="372" mass="42855">MLTIGENLRRKGSYFIQRVDQTSYFQSLKRLISNFSLRLQKSKTRTFLSSSFNNNIRKNQFRKAPSPWGCICSCGAYRDISRKAYGQYEDWLKNFLKYRKKRKKRSDREAISRIMKCNSVHKGTKFMKNSKGYVIEAHNVNKWFCNKADRTFNKVLCDINLKVREGEFVIVLGYSGSGKSTLLNVLSGIDRPSNGTIIVSNHNLIAMKERELTTFRKENLSFIFQNYALLPELTVKENIMQGAALQENVSKRLNLEELVEFLDIKEHLNKKPNQLSGGQQQRVAILKSVIKNPKILFADEPTASVDEETSKNILKIFCDINKRYKTTIVLITHNPIISKIGTKLIHIESGRIIKAQNQIPISLEELSWVGHE</sequence>
<evidence type="ECO:0000313" key="7">
    <source>
        <dbReference type="Proteomes" id="UP000009135"/>
    </source>
</evidence>
<protein>
    <submittedName>
        <fullName evidence="6">ABC transporter, ATP binding protein</fullName>
    </submittedName>
</protein>
<name>H6N8L1_MYCHN</name>
<evidence type="ECO:0000256" key="4">
    <source>
        <dbReference type="ARBA" id="ARBA00022840"/>
    </source>
</evidence>
<dbReference type="EMBL" id="CP003199">
    <property type="protein sequence ID" value="AEW45983.2"/>
    <property type="molecule type" value="Genomic_DNA"/>
</dbReference>
<dbReference type="KEGG" id="mhe:MHC_05650"/>
<evidence type="ECO:0000313" key="6">
    <source>
        <dbReference type="EMBL" id="AEW45983.2"/>
    </source>
</evidence>
<dbReference type="PROSITE" id="PS00211">
    <property type="entry name" value="ABC_TRANSPORTER_1"/>
    <property type="match status" value="1"/>
</dbReference>
<evidence type="ECO:0000256" key="2">
    <source>
        <dbReference type="ARBA" id="ARBA00022448"/>
    </source>
</evidence>